<evidence type="ECO:0000256" key="1">
    <source>
        <dbReference type="SAM" id="MobiDB-lite"/>
    </source>
</evidence>
<feature type="region of interest" description="Disordered" evidence="1">
    <location>
        <begin position="49"/>
        <end position="80"/>
    </location>
</feature>
<reference evidence="3" key="2">
    <citation type="submission" date="2020-09" db="EMBL/GenBank/DDBJ databases">
        <authorList>
            <person name="Sun Q."/>
            <person name="Ohkuma M."/>
        </authorList>
    </citation>
    <scope>NUCLEOTIDE SEQUENCE</scope>
    <source>
        <strain evidence="3">JCM 4125</strain>
    </source>
</reference>
<accession>A0A918H7D2</accession>
<dbReference type="AlphaFoldDB" id="A0A918H7D2"/>
<dbReference type="Proteomes" id="UP000646776">
    <property type="component" value="Unassembled WGS sequence"/>
</dbReference>
<reference evidence="3" key="1">
    <citation type="journal article" date="2014" name="Int. J. Syst. Evol. Microbiol.">
        <title>Complete genome sequence of Corynebacterium casei LMG S-19264T (=DSM 44701T), isolated from a smear-ripened cheese.</title>
        <authorList>
            <consortium name="US DOE Joint Genome Institute (JGI-PGF)"/>
            <person name="Walter F."/>
            <person name="Albersmeier A."/>
            <person name="Kalinowski J."/>
            <person name="Ruckert C."/>
        </authorList>
    </citation>
    <scope>NUCLEOTIDE SEQUENCE</scope>
    <source>
        <strain evidence="3">JCM 4125</strain>
    </source>
</reference>
<keyword evidence="4" id="KW-1185">Reference proteome</keyword>
<keyword evidence="2" id="KW-1133">Transmembrane helix</keyword>
<feature type="transmembrane region" description="Helical" evidence="2">
    <location>
        <begin position="332"/>
        <end position="351"/>
    </location>
</feature>
<gene>
    <name evidence="3" type="ORF">GCM10010226_17980</name>
</gene>
<name>A0A918H7D2_9ACTN</name>
<evidence type="ECO:0000256" key="2">
    <source>
        <dbReference type="SAM" id="Phobius"/>
    </source>
</evidence>
<keyword evidence="2" id="KW-0812">Transmembrane</keyword>
<proteinExistence type="predicted"/>
<sequence>MATAPSEEELLQAVERYASRRGAVMGTASLTWQSVFECRIVRSIERREERQVRAKGRKRPGAPTYTDLAAHPVTPPLDPGTRQEVVLVREGSPAEVECGDCVRGKRDCAACEGSGRRSCPRHVECAVCRGGPDACWECEGTGRPTTHRARRTAPRPEGAPERSACRRCERPEVACPGCLGERRVPCPACRGTGAVTCGTCRGARRLRHQECGGTGVFTEWTQGVVTHTPDTDQVKAARYPFLSRLRKGRWHAAELTRATDKLPDFLEDVHREQVEPLLARREGEVRRRVTLRHLPLVRVVFAAAPDSIYYAFPGRTGVVVVHRPSRESVTGLAWSLGVLLVLIVVLLLTVWR</sequence>
<protein>
    <submittedName>
        <fullName evidence="3">Uncharacterized protein</fullName>
    </submittedName>
</protein>
<dbReference type="RefSeq" id="WP_189709479.1">
    <property type="nucleotide sequence ID" value="NZ_BMSA01000003.1"/>
</dbReference>
<comment type="caution">
    <text evidence="3">The sequence shown here is derived from an EMBL/GenBank/DDBJ whole genome shotgun (WGS) entry which is preliminary data.</text>
</comment>
<organism evidence="3 4">
    <name type="scientific">Streptomyces phaeofaciens</name>
    <dbReference type="NCBI Taxonomy" id="68254"/>
    <lineage>
        <taxon>Bacteria</taxon>
        <taxon>Bacillati</taxon>
        <taxon>Actinomycetota</taxon>
        <taxon>Actinomycetes</taxon>
        <taxon>Kitasatosporales</taxon>
        <taxon>Streptomycetaceae</taxon>
        <taxon>Streptomyces</taxon>
    </lineage>
</organism>
<keyword evidence="2" id="KW-0472">Membrane</keyword>
<evidence type="ECO:0000313" key="3">
    <source>
        <dbReference type="EMBL" id="GGT41887.1"/>
    </source>
</evidence>
<evidence type="ECO:0000313" key="4">
    <source>
        <dbReference type="Proteomes" id="UP000646776"/>
    </source>
</evidence>
<dbReference type="EMBL" id="BMSA01000003">
    <property type="protein sequence ID" value="GGT41887.1"/>
    <property type="molecule type" value="Genomic_DNA"/>
</dbReference>